<sequence>MGSLTEPKIPVVDFSKEELKSGTQAWLSTSKQVCSALEEYGCFIVECNDVSLDLHNKIFDSAKELYDLPTEVKMKNTSEYPFRGHVARANVYESLNIEDAGHLESTQKFTSLMWPDGNARFCDNMHKIASIMGRLNEMVIRMVFESYGVENYSDSHIGSIDYLLRFSKYQEAKDNMALPIHSDNSFSTILYQNHVNGLEVQLKDDNKWTVYDPPSRSCFIYFAAEAFKAWSNNRIRPCVHRVFMNVSDERYTLALFAFQKGEIRVPDELVDDEHPLKYKPFNHLDYLMRHLKQIYASGIKTDYPIEAYCGEKTQATVVPSNPSIFSDDSDSPVRERVCEEPLDQSPVSNEALVQAIVADDNESENNRFGSKFPKCKVGLDYVEDSEFSSNCMRATIAPEELMENRISNLETRGVRKNRKGLSSSISKHNMKTRNSRLQSKISVSSVQEEVVNTLVIRTIRF</sequence>
<keyword evidence="3" id="KW-0560">Oxidoreductase</keyword>
<comment type="caution">
    <text evidence="6">The sequence shown here is derived from an EMBL/GenBank/DDBJ whole genome shotgun (WGS) entry which is preliminary data.</text>
</comment>
<dbReference type="InterPro" id="IPR005123">
    <property type="entry name" value="Oxoglu/Fe-dep_dioxygenase_dom"/>
</dbReference>
<evidence type="ECO:0000256" key="3">
    <source>
        <dbReference type="RuleBase" id="RU003682"/>
    </source>
</evidence>
<dbReference type="Proteomes" id="UP001064489">
    <property type="component" value="Chromosome 2"/>
</dbReference>
<keyword evidence="7" id="KW-1185">Reference proteome</keyword>
<protein>
    <recommendedName>
        <fullName evidence="5">Fe2OG dioxygenase domain-containing protein</fullName>
    </recommendedName>
</protein>
<dbReference type="SUPFAM" id="SSF51197">
    <property type="entry name" value="Clavaminate synthase-like"/>
    <property type="match status" value="1"/>
</dbReference>
<dbReference type="PROSITE" id="PS51471">
    <property type="entry name" value="FE2OG_OXY"/>
    <property type="match status" value="1"/>
</dbReference>
<dbReference type="InterPro" id="IPR044861">
    <property type="entry name" value="IPNS-like_FE2OG_OXY"/>
</dbReference>
<dbReference type="AlphaFoldDB" id="A0AAD5IHC3"/>
<dbReference type="Pfam" id="PF14226">
    <property type="entry name" value="DIOX_N"/>
    <property type="match status" value="1"/>
</dbReference>
<keyword evidence="2 3" id="KW-0408">Iron</keyword>
<dbReference type="InterPro" id="IPR050231">
    <property type="entry name" value="Iron_ascorbate_oxido_reductase"/>
</dbReference>
<accession>A0AAD5IHC3</accession>
<comment type="similarity">
    <text evidence="3">Belongs to the iron/ascorbate-dependent oxidoreductase family.</text>
</comment>
<keyword evidence="1 3" id="KW-0479">Metal-binding</keyword>
<dbReference type="InterPro" id="IPR026992">
    <property type="entry name" value="DIOX_N"/>
</dbReference>
<evidence type="ECO:0000256" key="4">
    <source>
        <dbReference type="SAM" id="MobiDB-lite"/>
    </source>
</evidence>
<feature type="domain" description="Fe2OG dioxygenase" evidence="5">
    <location>
        <begin position="159"/>
        <end position="259"/>
    </location>
</feature>
<reference evidence="6" key="1">
    <citation type="journal article" date="2022" name="Plant J.">
        <title>Strategies of tolerance reflected in two North American maple genomes.</title>
        <authorList>
            <person name="McEvoy S.L."/>
            <person name="Sezen U.U."/>
            <person name="Trouern-Trend A."/>
            <person name="McMahon S.M."/>
            <person name="Schaberg P.G."/>
            <person name="Yang J."/>
            <person name="Wegrzyn J.L."/>
            <person name="Swenson N.G."/>
        </authorList>
    </citation>
    <scope>NUCLEOTIDE SEQUENCE</scope>
    <source>
        <strain evidence="6">91603</strain>
    </source>
</reference>
<evidence type="ECO:0000259" key="5">
    <source>
        <dbReference type="PROSITE" id="PS51471"/>
    </source>
</evidence>
<evidence type="ECO:0000313" key="6">
    <source>
        <dbReference type="EMBL" id="KAI9162363.1"/>
    </source>
</evidence>
<evidence type="ECO:0000313" key="7">
    <source>
        <dbReference type="Proteomes" id="UP001064489"/>
    </source>
</evidence>
<reference evidence="6" key="2">
    <citation type="submission" date="2023-02" db="EMBL/GenBank/DDBJ databases">
        <authorList>
            <person name="Swenson N.G."/>
            <person name="Wegrzyn J.L."/>
            <person name="Mcevoy S.L."/>
        </authorList>
    </citation>
    <scope>NUCLEOTIDE SEQUENCE</scope>
    <source>
        <strain evidence="6">91603</strain>
        <tissue evidence="6">Leaf</tissue>
    </source>
</reference>
<dbReference type="EMBL" id="JAJSOW010000106">
    <property type="protein sequence ID" value="KAI9162363.1"/>
    <property type="molecule type" value="Genomic_DNA"/>
</dbReference>
<evidence type="ECO:0000256" key="1">
    <source>
        <dbReference type="ARBA" id="ARBA00022723"/>
    </source>
</evidence>
<dbReference type="GO" id="GO:0016491">
    <property type="term" value="F:oxidoreductase activity"/>
    <property type="evidence" value="ECO:0007669"/>
    <property type="project" value="UniProtKB-KW"/>
</dbReference>
<organism evidence="6 7">
    <name type="scientific">Acer negundo</name>
    <name type="common">Box elder</name>
    <dbReference type="NCBI Taxonomy" id="4023"/>
    <lineage>
        <taxon>Eukaryota</taxon>
        <taxon>Viridiplantae</taxon>
        <taxon>Streptophyta</taxon>
        <taxon>Embryophyta</taxon>
        <taxon>Tracheophyta</taxon>
        <taxon>Spermatophyta</taxon>
        <taxon>Magnoliopsida</taxon>
        <taxon>eudicotyledons</taxon>
        <taxon>Gunneridae</taxon>
        <taxon>Pentapetalae</taxon>
        <taxon>rosids</taxon>
        <taxon>malvids</taxon>
        <taxon>Sapindales</taxon>
        <taxon>Sapindaceae</taxon>
        <taxon>Hippocastanoideae</taxon>
        <taxon>Acereae</taxon>
        <taxon>Acer</taxon>
    </lineage>
</organism>
<feature type="region of interest" description="Disordered" evidence="4">
    <location>
        <begin position="415"/>
        <end position="438"/>
    </location>
</feature>
<dbReference type="Gene3D" id="2.60.120.330">
    <property type="entry name" value="B-lactam Antibiotic, Isopenicillin N Synthase, Chain"/>
    <property type="match status" value="1"/>
</dbReference>
<name>A0AAD5IHC3_ACENE</name>
<dbReference type="Pfam" id="PF03171">
    <property type="entry name" value="2OG-FeII_Oxy"/>
    <property type="match status" value="1"/>
</dbReference>
<dbReference type="InterPro" id="IPR027443">
    <property type="entry name" value="IPNS-like_sf"/>
</dbReference>
<dbReference type="PANTHER" id="PTHR47990">
    <property type="entry name" value="2-OXOGLUTARATE (2OG) AND FE(II)-DEPENDENT OXYGENASE SUPERFAMILY PROTEIN-RELATED"/>
    <property type="match status" value="1"/>
</dbReference>
<gene>
    <name evidence="6" type="ORF">LWI28_026550</name>
</gene>
<evidence type="ECO:0000256" key="2">
    <source>
        <dbReference type="ARBA" id="ARBA00023004"/>
    </source>
</evidence>
<dbReference type="GO" id="GO:0046872">
    <property type="term" value="F:metal ion binding"/>
    <property type="evidence" value="ECO:0007669"/>
    <property type="project" value="UniProtKB-KW"/>
</dbReference>
<proteinExistence type="inferred from homology"/>